<dbReference type="Proteomes" id="UP000286095">
    <property type="component" value="Unassembled WGS sequence"/>
</dbReference>
<dbReference type="InterPro" id="IPR012353">
    <property type="entry name" value="UCP015244"/>
</dbReference>
<dbReference type="Pfam" id="PF16254">
    <property type="entry name" value="DUF4910"/>
    <property type="match status" value="1"/>
</dbReference>
<dbReference type="Pfam" id="PF16221">
    <property type="entry name" value="HTH_47"/>
    <property type="match status" value="1"/>
</dbReference>
<dbReference type="AlphaFoldDB" id="A0A424Z236"/>
<feature type="domain" description="DUF2172" evidence="1">
    <location>
        <begin position="72"/>
        <end position="162"/>
    </location>
</feature>
<dbReference type="Gene3D" id="1.10.10.10">
    <property type="entry name" value="Winged helix-like DNA-binding domain superfamily/Winged helix DNA-binding domain"/>
    <property type="match status" value="1"/>
</dbReference>
<dbReference type="SUPFAM" id="SSF53187">
    <property type="entry name" value="Zn-dependent exopeptidases"/>
    <property type="match status" value="1"/>
</dbReference>
<feature type="domain" description="UCP01524 winged helix-turn-helix" evidence="2">
    <location>
        <begin position="365"/>
        <end position="433"/>
    </location>
</feature>
<dbReference type="RefSeq" id="WP_124133939.1">
    <property type="nucleotide sequence ID" value="NZ_QURW01000003.1"/>
</dbReference>
<proteinExistence type="predicted"/>
<comment type="caution">
    <text evidence="4">The sequence shown here is derived from an EMBL/GenBank/DDBJ whole genome shotgun (WGS) entry which is preliminary data.</text>
</comment>
<protein>
    <submittedName>
        <fullName evidence="4">DUF4910 domain-containing protein</fullName>
    </submittedName>
</protein>
<evidence type="ECO:0000259" key="2">
    <source>
        <dbReference type="Pfam" id="PF16221"/>
    </source>
</evidence>
<dbReference type="InterPro" id="IPR032622">
    <property type="entry name" value="UCP01524_HTH"/>
</dbReference>
<evidence type="ECO:0000259" key="3">
    <source>
        <dbReference type="Pfam" id="PF16254"/>
    </source>
</evidence>
<dbReference type="PIRSF" id="PIRSF015244">
    <property type="entry name" value="UCP015244"/>
    <property type="match status" value="1"/>
</dbReference>
<gene>
    <name evidence="4" type="ORF">DZD40_01425</name>
</gene>
<dbReference type="InterPro" id="IPR032589">
    <property type="entry name" value="DUF4910"/>
</dbReference>
<reference evidence="4 5" key="1">
    <citation type="submission" date="2018-08" db="EMBL/GenBank/DDBJ databases">
        <title>Survival mechanisms of Campylobacter hepaticus identified by genomic analysis and comparative transcriptomic analysis of in vivo and in vitro derived bacteria.</title>
        <authorList>
            <person name="Van T.T.H."/>
            <person name="Moore R.J."/>
        </authorList>
    </citation>
    <scope>NUCLEOTIDE SEQUENCE [LARGE SCALE GENOMIC DNA]</scope>
    <source>
        <strain evidence="4 5">54L</strain>
    </source>
</reference>
<dbReference type="Gene3D" id="3.40.630.10">
    <property type="entry name" value="Zn peptidases"/>
    <property type="match status" value="1"/>
</dbReference>
<evidence type="ECO:0000313" key="5">
    <source>
        <dbReference type="Proteomes" id="UP000286095"/>
    </source>
</evidence>
<dbReference type="Pfam" id="PF09940">
    <property type="entry name" value="DUF2172"/>
    <property type="match status" value="1"/>
</dbReference>
<feature type="domain" description="DUF4910" evidence="3">
    <location>
        <begin position="19"/>
        <end position="363"/>
    </location>
</feature>
<accession>A0A424Z236</accession>
<dbReference type="EMBL" id="QURW01000003">
    <property type="protein sequence ID" value="RQD88252.1"/>
    <property type="molecule type" value="Genomic_DNA"/>
</dbReference>
<dbReference type="InterPro" id="IPR032610">
    <property type="entry name" value="DUF2172"/>
</dbReference>
<organism evidence="4 5">
    <name type="scientific">Campylobacter hepaticus</name>
    <dbReference type="NCBI Taxonomy" id="1813019"/>
    <lineage>
        <taxon>Bacteria</taxon>
        <taxon>Pseudomonadati</taxon>
        <taxon>Campylobacterota</taxon>
        <taxon>Epsilonproteobacteria</taxon>
        <taxon>Campylobacterales</taxon>
        <taxon>Campylobacteraceae</taxon>
        <taxon>Campylobacter</taxon>
    </lineage>
</organism>
<name>A0A424Z236_9BACT</name>
<dbReference type="InterPro" id="IPR036388">
    <property type="entry name" value="WH-like_DNA-bd_sf"/>
</dbReference>
<evidence type="ECO:0000313" key="4">
    <source>
        <dbReference type="EMBL" id="RQD88252.1"/>
    </source>
</evidence>
<evidence type="ECO:0000259" key="1">
    <source>
        <dbReference type="Pfam" id="PF09940"/>
    </source>
</evidence>
<sequence>MDKLDFRSCDFEKTGKAMYELAKKLFPICRSITGEGFRQSLKILDKTLGKNILHFHSIKSGTKVFDWVVPDEWHIKDGFILTPDGKKICDFKKHNLHILNYSQGVNKTITLEELQKHLYSIEELPDAIPYATSYYKRRWGFCITHNERKKLKKGKYKVFIDAKHDKNGVLNYADFIIPSTQNSKDEILLSTYLCHPSMANNELSGPIVAIFLAKWLLYLKERKYNYRFVIIPETIGSIIYLHKHLKYLQKHVKAGFVLSCLGDDNAYSLIHSPEENTLSDKVSLHTLKNKENFKAFSFLHRGSDERQYNAPLVNLGVVSICRSKHSNYEEYHNSKDDLNFISAKGLMGGLKAMQEIILNLEINEVYKNTIICEPNLGKRGLYHTLSTANNIPLACNFLAYCNAKNDIIDIANILNIQAYELKKLLDQILKYKLARKV</sequence>
<dbReference type="Gene3D" id="3.50.30.90">
    <property type="match status" value="1"/>
</dbReference>